<dbReference type="AlphaFoldDB" id="A0A5B7FQ82"/>
<evidence type="ECO:0000313" key="3">
    <source>
        <dbReference type="Proteomes" id="UP000324222"/>
    </source>
</evidence>
<feature type="compositionally biased region" description="Basic and acidic residues" evidence="1">
    <location>
        <begin position="1"/>
        <end position="12"/>
    </location>
</feature>
<organism evidence="2 3">
    <name type="scientific">Portunus trituberculatus</name>
    <name type="common">Swimming crab</name>
    <name type="synonym">Neptunus trituberculatus</name>
    <dbReference type="NCBI Taxonomy" id="210409"/>
    <lineage>
        <taxon>Eukaryota</taxon>
        <taxon>Metazoa</taxon>
        <taxon>Ecdysozoa</taxon>
        <taxon>Arthropoda</taxon>
        <taxon>Crustacea</taxon>
        <taxon>Multicrustacea</taxon>
        <taxon>Malacostraca</taxon>
        <taxon>Eumalacostraca</taxon>
        <taxon>Eucarida</taxon>
        <taxon>Decapoda</taxon>
        <taxon>Pleocyemata</taxon>
        <taxon>Brachyura</taxon>
        <taxon>Eubrachyura</taxon>
        <taxon>Portunoidea</taxon>
        <taxon>Portunidae</taxon>
        <taxon>Portuninae</taxon>
        <taxon>Portunus</taxon>
    </lineage>
</organism>
<sequence>MTRTVRIDHDASRNSSVRSVQRYETTSNPFNGGAPPASLHASVTQGPPLLLLLVLLLRGKPKTQEYLL</sequence>
<feature type="compositionally biased region" description="Polar residues" evidence="1">
    <location>
        <begin position="13"/>
        <end position="30"/>
    </location>
</feature>
<accession>A0A5B7FQ82</accession>
<gene>
    <name evidence="2" type="ORF">E2C01_041173</name>
</gene>
<keyword evidence="3" id="KW-1185">Reference proteome</keyword>
<feature type="region of interest" description="Disordered" evidence="1">
    <location>
        <begin position="1"/>
        <end position="41"/>
    </location>
</feature>
<evidence type="ECO:0000256" key="1">
    <source>
        <dbReference type="SAM" id="MobiDB-lite"/>
    </source>
</evidence>
<protein>
    <submittedName>
        <fullName evidence="2">Uncharacterized protein</fullName>
    </submittedName>
</protein>
<dbReference type="EMBL" id="VSRR010007729">
    <property type="protein sequence ID" value="MPC47429.1"/>
    <property type="molecule type" value="Genomic_DNA"/>
</dbReference>
<comment type="caution">
    <text evidence="2">The sequence shown here is derived from an EMBL/GenBank/DDBJ whole genome shotgun (WGS) entry which is preliminary data.</text>
</comment>
<dbReference type="Proteomes" id="UP000324222">
    <property type="component" value="Unassembled WGS sequence"/>
</dbReference>
<evidence type="ECO:0000313" key="2">
    <source>
        <dbReference type="EMBL" id="MPC47429.1"/>
    </source>
</evidence>
<reference evidence="2 3" key="1">
    <citation type="submission" date="2019-05" db="EMBL/GenBank/DDBJ databases">
        <title>Another draft genome of Portunus trituberculatus and its Hox gene families provides insights of decapod evolution.</title>
        <authorList>
            <person name="Jeong J.-H."/>
            <person name="Song I."/>
            <person name="Kim S."/>
            <person name="Choi T."/>
            <person name="Kim D."/>
            <person name="Ryu S."/>
            <person name="Kim W."/>
        </authorList>
    </citation>
    <scope>NUCLEOTIDE SEQUENCE [LARGE SCALE GENOMIC DNA]</scope>
    <source>
        <tissue evidence="2">Muscle</tissue>
    </source>
</reference>
<proteinExistence type="predicted"/>
<name>A0A5B7FQ82_PORTR</name>